<reference evidence="1" key="1">
    <citation type="submission" date="2020-08" db="EMBL/GenBank/DDBJ databases">
        <title>Whole genome shotgun sequence of Polymorphospora rubra NBRC 101157.</title>
        <authorList>
            <person name="Komaki H."/>
            <person name="Tamura T."/>
        </authorList>
    </citation>
    <scope>NUCLEOTIDE SEQUENCE</scope>
    <source>
        <strain evidence="1">NBRC 101157</strain>
    </source>
</reference>
<accession>A0A810NFF2</accession>
<protein>
    <submittedName>
        <fullName evidence="1">Uncharacterized protein</fullName>
    </submittedName>
</protein>
<dbReference type="Proteomes" id="UP000680866">
    <property type="component" value="Chromosome"/>
</dbReference>
<dbReference type="KEGG" id="pry:Prubr_70060"/>
<dbReference type="AlphaFoldDB" id="A0A810NFF2"/>
<keyword evidence="2" id="KW-1185">Reference proteome</keyword>
<dbReference type="RefSeq" id="WP_212819607.1">
    <property type="nucleotide sequence ID" value="NZ_AP023359.1"/>
</dbReference>
<dbReference type="InterPro" id="IPR049799">
    <property type="entry name" value="SitI3-like"/>
</dbReference>
<dbReference type="NCBIfam" id="NF040657">
    <property type="entry name" value="immun_SitI3"/>
    <property type="match status" value="1"/>
</dbReference>
<organism evidence="1 2">
    <name type="scientific">Polymorphospora rubra</name>
    <dbReference type="NCBI Taxonomy" id="338584"/>
    <lineage>
        <taxon>Bacteria</taxon>
        <taxon>Bacillati</taxon>
        <taxon>Actinomycetota</taxon>
        <taxon>Actinomycetes</taxon>
        <taxon>Micromonosporales</taxon>
        <taxon>Micromonosporaceae</taxon>
        <taxon>Polymorphospora</taxon>
    </lineage>
</organism>
<dbReference type="EMBL" id="AP023359">
    <property type="protein sequence ID" value="BCJ69985.1"/>
    <property type="molecule type" value="Genomic_DNA"/>
</dbReference>
<sequence length="149" mass="16748">MSIDYLLALATDMPLERVGELAAVTVAERPARIGYGRLLAGGQPERDGYSVTIYGGRQGYYEARADRGTRWLWEPEDYVELAFHMRKDTLSDLGRPNMLGTVAKVLGGTAEDAALLVNNDVLLLTRVGGVLHKHNQEEWEETDYQNFRY</sequence>
<evidence type="ECO:0000313" key="2">
    <source>
        <dbReference type="Proteomes" id="UP000680866"/>
    </source>
</evidence>
<proteinExistence type="predicted"/>
<gene>
    <name evidence="1" type="ORF">Prubr_70060</name>
</gene>
<evidence type="ECO:0000313" key="1">
    <source>
        <dbReference type="EMBL" id="BCJ69985.1"/>
    </source>
</evidence>
<name>A0A810NFF2_9ACTN</name>